<feature type="domain" description="Protein kinase" evidence="8">
    <location>
        <begin position="111"/>
        <end position="364"/>
    </location>
</feature>
<dbReference type="InterPro" id="IPR028728">
    <property type="entry name" value="Astrin"/>
</dbReference>
<protein>
    <recommendedName>
        <fullName evidence="8">Protein kinase domain-containing protein</fullName>
    </recommendedName>
</protein>
<keyword evidence="5" id="KW-0067">ATP-binding</keyword>
<dbReference type="GO" id="GO:0051301">
    <property type="term" value="P:cell division"/>
    <property type="evidence" value="ECO:0007669"/>
    <property type="project" value="InterPro"/>
</dbReference>
<dbReference type="OrthoDB" id="3205605at2759"/>
<evidence type="ECO:0000256" key="6">
    <source>
        <dbReference type="SAM" id="Coils"/>
    </source>
</evidence>
<feature type="region of interest" description="Disordered" evidence="7">
    <location>
        <begin position="1216"/>
        <end position="1238"/>
    </location>
</feature>
<evidence type="ECO:0000256" key="5">
    <source>
        <dbReference type="ARBA" id="ARBA00022840"/>
    </source>
</evidence>
<dbReference type="PANTHER" id="PTHR15347">
    <property type="entry name" value="SPERM-ASSOCIATED ANTIGEN 5"/>
    <property type="match status" value="1"/>
</dbReference>
<sequence length="1669" mass="183424">MHAGHKAQCPRGNVFKTFTPLNGRGEHLLPDTPWTRTWKSLLSNVGETLAGLERVLLARHPLKSEQVVAAVAEKPRPQLVEKEGVNRALPQCASLFLPEFPVQPPVGQRQLKIVGLVAKGSFGTVLKVLDCTQEKVFAMKVVPKVEVFRRDTLKQCKEEVSIQKQVRHPFVHGLGDTWQGQRHLFIMCPYCSSGDLYTLWKSVGRFAEAVIRLFATELVLVLAYLHNLGIIHRDVKMENILLDEQGHLKLTDFGLSRHLPWGERAYTICGTLHYMAPEVLSGGPYAHAADWWSMGVLLFALSTGKFPLAPEKDHVTMLESVRSCSYAIPSTLSQGLRLLLSELLCQDPQRRLRYLHHFRGHVFFRGMAFDAEILRKQPVEFVLGLLRAQETPIDSAAFSDFDLDLTLLATELCKFETRVQQGAIMGFYVGQWSCKCMVAGRQNDTGLFYPAGRWRGRRWLGVPGRFHLVKKPPRLRRRRHAANERAPAVPFKKIKSEARAVRARAEPLGYYYYYYYARPGPASPTMEAKDLDLLTPGTPGPTGLFPVSVAAAETPASPRCLPEAALDLPKEGVSPPLGKKGDPGTRALVADGEVPNSLPLFPAAGGSSPTREGSLVLETEVATGTPRSVASGETLQPSPLGFSEAGGGPSVEPAAPVLGQSERAGAGAAASSVSPGTWPSPPALPEGYMTGSPERKDLPLEQKGWSSPLFALAPAGSWGSPQEVGETPSAKGKDPTLQQKEDVGTPVSTLLARTPSPLPEANVNAPLEQDPSLSPGDQEGPVSPTSVGSAKISESPRSLLEAGEEKSWPPGESAASHVAGASPHPSVASPRTSWELKPSLLPQEKCTSTPLSVAPPWTSLPECPEADEKDFQKEGVPISRHGEGSGCHCHGCHGFWTSPLSLLEAGPSGSPEQRPAVFPGQKGVASSPVATEAWTSPPIVSVAGPNPGSIRRQEAGVNVSLIPVASASTWMSPLAHLEAGMNTSVEEKAVTKDNSAETDSLLWRCSREQLSGLSRMELEGRLESTLIILEALARQMRAGQEHQGMTAPVGPASQREASTQTPELDPKQEEQLYRDLYAGLRRRFLAGQRSRQSEQNLARLLVGALDEMRALSVGYHQCIEEGHSRAGAMQSQWAQIRLDYETFRNLLGRCSITMRRMAEEARAAREEMGQHQEVCQKLEERTTEVVAALARVKELVEAKAGLEKDLAAALQRVTGAEGERQQLRRETEGLSQQLAGQQDTIRRLEEEVARLSQEKERAEKERDGAQRDAREMSDCREFMDQENQIARRQLAETEEELRATLASLRERTMGLEDLKDAHRALQEEQEALRKDLASAEAEIQSVKGHLEGFARPLQQLWAVHAEFLDIADSLWAALPDEAVDMAPRSSCYTPARHTPHRLGASFVDSVLKAVAEKGSDTPGIWSATTAFAKATPVGLPTPSVAEIREDLATCVRDLQEAAGRIRLLSSQRQEAAREEVRALQDQITQLRQRSEDLEGQIQAEREAGATSLAKLNKALHVRMQNEKELQKALRQQEERLMVLSDHSREVTILQEEVSQLKYALQKAKTETSVLWEELQGVKESDTDWVKEKIWLRQEVGKLKDLLLQKDDQRAELLTSYLCQVRNLEGQLYEAKQALKKREKSQAEAKQVLSTIPAEVAGLPEVQRLSELLS</sequence>
<dbReference type="Proteomes" id="UP001142489">
    <property type="component" value="Unassembled WGS sequence"/>
</dbReference>
<organism evidence="9 10">
    <name type="scientific">Phrynocephalus forsythii</name>
    <dbReference type="NCBI Taxonomy" id="171643"/>
    <lineage>
        <taxon>Eukaryota</taxon>
        <taxon>Metazoa</taxon>
        <taxon>Chordata</taxon>
        <taxon>Craniata</taxon>
        <taxon>Vertebrata</taxon>
        <taxon>Euteleostomi</taxon>
        <taxon>Lepidosauria</taxon>
        <taxon>Squamata</taxon>
        <taxon>Bifurcata</taxon>
        <taxon>Unidentata</taxon>
        <taxon>Episquamata</taxon>
        <taxon>Toxicofera</taxon>
        <taxon>Iguania</taxon>
        <taxon>Acrodonta</taxon>
        <taxon>Agamidae</taxon>
        <taxon>Agaminae</taxon>
        <taxon>Phrynocephalus</taxon>
    </lineage>
</organism>
<dbReference type="InterPro" id="IPR011009">
    <property type="entry name" value="Kinase-like_dom_sf"/>
</dbReference>
<dbReference type="CDD" id="cd05123">
    <property type="entry name" value="STKc_AGC"/>
    <property type="match status" value="1"/>
</dbReference>
<evidence type="ECO:0000256" key="2">
    <source>
        <dbReference type="ARBA" id="ARBA00022679"/>
    </source>
</evidence>
<feature type="region of interest" description="Disordered" evidence="7">
    <location>
        <begin position="1251"/>
        <end position="1272"/>
    </location>
</feature>
<dbReference type="FunFam" id="1.10.510.10:FF:000571">
    <property type="entry name" value="Maternal embryonic leucine zipper kinase"/>
    <property type="match status" value="1"/>
</dbReference>
<dbReference type="PROSITE" id="PS50011">
    <property type="entry name" value="PROTEIN_KINASE_DOM"/>
    <property type="match status" value="1"/>
</dbReference>
<dbReference type="GO" id="GO:0051988">
    <property type="term" value="P:regulation of attachment of spindle microtubules to kinetochore"/>
    <property type="evidence" value="ECO:0007669"/>
    <property type="project" value="InterPro"/>
</dbReference>
<feature type="compositionally biased region" description="Basic and acidic residues" evidence="7">
    <location>
        <begin position="731"/>
        <end position="743"/>
    </location>
</feature>
<evidence type="ECO:0000256" key="4">
    <source>
        <dbReference type="ARBA" id="ARBA00022777"/>
    </source>
</evidence>
<dbReference type="EMBL" id="JAPFRF010000017">
    <property type="protein sequence ID" value="KAJ7309073.1"/>
    <property type="molecule type" value="Genomic_DNA"/>
</dbReference>
<keyword evidence="10" id="KW-1185">Reference proteome</keyword>
<dbReference type="InterPro" id="IPR000719">
    <property type="entry name" value="Prot_kinase_dom"/>
</dbReference>
<feature type="compositionally biased region" description="Polar residues" evidence="7">
    <location>
        <begin position="1229"/>
        <end position="1238"/>
    </location>
</feature>
<dbReference type="PANTHER" id="PTHR15347:SF1">
    <property type="entry name" value="SPERM-ASSOCIATED ANTIGEN 5"/>
    <property type="match status" value="1"/>
</dbReference>
<keyword evidence="1" id="KW-0723">Serine/threonine-protein kinase</keyword>
<feature type="region of interest" description="Disordered" evidence="7">
    <location>
        <begin position="623"/>
        <end position="834"/>
    </location>
</feature>
<feature type="region of interest" description="Disordered" evidence="7">
    <location>
        <begin position="1039"/>
        <end position="1066"/>
    </location>
</feature>
<dbReference type="GO" id="GO:0005524">
    <property type="term" value="F:ATP binding"/>
    <property type="evidence" value="ECO:0007669"/>
    <property type="project" value="UniProtKB-KW"/>
</dbReference>
<feature type="coiled-coil region" evidence="6">
    <location>
        <begin position="1454"/>
        <end position="1566"/>
    </location>
</feature>
<dbReference type="Gene3D" id="1.10.510.10">
    <property type="entry name" value="Transferase(Phosphotransferase) domain 1"/>
    <property type="match status" value="1"/>
</dbReference>
<feature type="compositionally biased region" description="Polar residues" evidence="7">
    <location>
        <begin position="625"/>
        <end position="637"/>
    </location>
</feature>
<proteinExistence type="predicted"/>
<feature type="region of interest" description="Disordered" evidence="7">
    <location>
        <begin position="570"/>
        <end position="590"/>
    </location>
</feature>
<evidence type="ECO:0000256" key="3">
    <source>
        <dbReference type="ARBA" id="ARBA00022741"/>
    </source>
</evidence>
<evidence type="ECO:0000259" key="8">
    <source>
        <dbReference type="PROSITE" id="PS50011"/>
    </source>
</evidence>
<accession>A0A9Q0XBR2</accession>
<evidence type="ECO:0000313" key="9">
    <source>
        <dbReference type="EMBL" id="KAJ7309073.1"/>
    </source>
</evidence>
<evidence type="ECO:0000313" key="10">
    <source>
        <dbReference type="Proteomes" id="UP001142489"/>
    </source>
</evidence>
<dbReference type="InterPro" id="IPR008271">
    <property type="entry name" value="Ser/Thr_kinase_AS"/>
</dbReference>
<evidence type="ECO:0000256" key="7">
    <source>
        <dbReference type="SAM" id="MobiDB-lite"/>
    </source>
</evidence>
<dbReference type="SMART" id="SM00220">
    <property type="entry name" value="S_TKc"/>
    <property type="match status" value="1"/>
</dbReference>
<feature type="region of interest" description="Disordered" evidence="7">
    <location>
        <begin position="904"/>
        <end position="923"/>
    </location>
</feature>
<dbReference type="SUPFAM" id="SSF56112">
    <property type="entry name" value="Protein kinase-like (PK-like)"/>
    <property type="match status" value="1"/>
</dbReference>
<dbReference type="PROSITE" id="PS00108">
    <property type="entry name" value="PROTEIN_KINASE_ST"/>
    <property type="match status" value="1"/>
</dbReference>
<keyword evidence="3" id="KW-0547">Nucleotide-binding</keyword>
<feature type="region of interest" description="Disordered" evidence="7">
    <location>
        <begin position="846"/>
        <end position="865"/>
    </location>
</feature>
<dbReference type="Pfam" id="PF00069">
    <property type="entry name" value="Pkinase"/>
    <property type="match status" value="1"/>
</dbReference>
<keyword evidence="4" id="KW-0418">Kinase</keyword>
<comment type="caution">
    <text evidence="9">The sequence shown here is derived from an EMBL/GenBank/DDBJ whole genome shotgun (WGS) entry which is preliminary data.</text>
</comment>
<feature type="compositionally biased region" description="Basic and acidic residues" evidence="7">
    <location>
        <begin position="1217"/>
        <end position="1228"/>
    </location>
</feature>
<gene>
    <name evidence="9" type="ORF">JRQ81_008369</name>
</gene>
<keyword evidence="2" id="KW-0808">Transferase</keyword>
<keyword evidence="6" id="KW-0175">Coiled coil</keyword>
<reference evidence="9" key="1">
    <citation type="journal article" date="2023" name="DNA Res.">
        <title>Chromosome-level genome assembly of Phrynocephalus forsythii using third-generation DNA sequencing and Hi-C analysis.</title>
        <authorList>
            <person name="Qi Y."/>
            <person name="Zhao W."/>
            <person name="Zhao Y."/>
            <person name="Niu C."/>
            <person name="Cao S."/>
            <person name="Zhang Y."/>
        </authorList>
    </citation>
    <scope>NUCLEOTIDE SEQUENCE</scope>
    <source>
        <tissue evidence="9">Muscle</tissue>
    </source>
</reference>
<evidence type="ECO:0000256" key="1">
    <source>
        <dbReference type="ARBA" id="ARBA00022527"/>
    </source>
</evidence>
<name>A0A9Q0XBR2_9SAUR</name>
<dbReference type="GO" id="GO:0004674">
    <property type="term" value="F:protein serine/threonine kinase activity"/>
    <property type="evidence" value="ECO:0007669"/>
    <property type="project" value="UniProtKB-KW"/>
</dbReference>
<dbReference type="Gene3D" id="3.30.200.20">
    <property type="entry name" value="Phosphorylase Kinase, domain 1"/>
    <property type="match status" value="1"/>
</dbReference>
<dbReference type="InterPro" id="IPR045270">
    <property type="entry name" value="STKc_AGC"/>
</dbReference>